<reference evidence="2 3" key="1">
    <citation type="submission" date="2017-12" db="EMBL/GenBank/DDBJ databases">
        <authorList>
            <consortium name="DOE Joint Genome Institute"/>
            <person name="Haridas S."/>
            <person name="Kjaerbolling I."/>
            <person name="Vesth T.C."/>
            <person name="Frisvad J.C."/>
            <person name="Nybo J.L."/>
            <person name="Theobald S."/>
            <person name="Kuo A."/>
            <person name="Bowyer P."/>
            <person name="Matsuda Y."/>
            <person name="Mondo S."/>
            <person name="Lyhne E.K."/>
            <person name="Kogle M.E."/>
            <person name="Clum A."/>
            <person name="Lipzen A."/>
            <person name="Salamov A."/>
            <person name="Ngan C.Y."/>
            <person name="Daum C."/>
            <person name="Chiniquy J."/>
            <person name="Barry K."/>
            <person name="LaButti K."/>
            <person name="Simmons B.A."/>
            <person name="Magnuson J.K."/>
            <person name="Mortensen U.H."/>
            <person name="Larsen T.O."/>
            <person name="Grigoriev I.V."/>
            <person name="Baker S.E."/>
            <person name="Andersen M.R."/>
            <person name="Nordberg H.P."/>
            <person name="Cantor M.N."/>
            <person name="Hua S.X."/>
        </authorList>
    </citation>
    <scope>NUCLEOTIDE SEQUENCE [LARGE SCALE GENOMIC DNA]</scope>
    <source>
        <strain evidence="2 3">CBS 102.13</strain>
    </source>
</reference>
<evidence type="ECO:0000313" key="3">
    <source>
        <dbReference type="Proteomes" id="UP000234585"/>
    </source>
</evidence>
<sequence>MSYQTPCPVFLLCNHAAASQPACHCLDLIDDQSSLIIHSIVKHVNKPTPVCKYYTSLDSSGFLFFFLAFFFSFFCVRRR</sequence>
<dbReference type="Proteomes" id="UP000234585">
    <property type="component" value="Unassembled WGS sequence"/>
</dbReference>
<protein>
    <submittedName>
        <fullName evidence="2">Uncharacterized protein</fullName>
    </submittedName>
</protein>
<keyword evidence="1" id="KW-0472">Membrane</keyword>
<keyword evidence="1" id="KW-0812">Transmembrane</keyword>
<dbReference type="AlphaFoldDB" id="A0A2I2FJD0"/>
<proteinExistence type="predicted"/>
<dbReference type="GeneID" id="36527089"/>
<feature type="transmembrane region" description="Helical" evidence="1">
    <location>
        <begin position="59"/>
        <end position="76"/>
    </location>
</feature>
<dbReference type="EMBL" id="KZ559123">
    <property type="protein sequence ID" value="PLB40737.1"/>
    <property type="molecule type" value="Genomic_DNA"/>
</dbReference>
<evidence type="ECO:0000256" key="1">
    <source>
        <dbReference type="SAM" id="Phobius"/>
    </source>
</evidence>
<dbReference type="RefSeq" id="XP_024674749.1">
    <property type="nucleotide sequence ID" value="XM_024819929.1"/>
</dbReference>
<gene>
    <name evidence="2" type="ORF">BDW47DRAFT_81941</name>
</gene>
<keyword evidence="1" id="KW-1133">Transmembrane helix</keyword>
<evidence type="ECO:0000313" key="2">
    <source>
        <dbReference type="EMBL" id="PLB40737.1"/>
    </source>
</evidence>
<accession>A0A2I2FJD0</accession>
<organism evidence="2 3">
    <name type="scientific">Aspergillus candidus</name>
    <dbReference type="NCBI Taxonomy" id="41067"/>
    <lineage>
        <taxon>Eukaryota</taxon>
        <taxon>Fungi</taxon>
        <taxon>Dikarya</taxon>
        <taxon>Ascomycota</taxon>
        <taxon>Pezizomycotina</taxon>
        <taxon>Eurotiomycetes</taxon>
        <taxon>Eurotiomycetidae</taxon>
        <taxon>Eurotiales</taxon>
        <taxon>Aspergillaceae</taxon>
        <taxon>Aspergillus</taxon>
        <taxon>Aspergillus subgen. Circumdati</taxon>
    </lineage>
</organism>
<keyword evidence="3" id="KW-1185">Reference proteome</keyword>
<name>A0A2I2FJD0_ASPCN</name>